<feature type="transmembrane region" description="Helical" evidence="1">
    <location>
        <begin position="256"/>
        <end position="274"/>
    </location>
</feature>
<accession>A0ABS2CB00</accession>
<comment type="caution">
    <text evidence="2">The sequence shown here is derived from an EMBL/GenBank/DDBJ whole genome shotgun (WGS) entry which is preliminary data.</text>
</comment>
<evidence type="ECO:0000313" key="2">
    <source>
        <dbReference type="EMBL" id="MBM5571324.1"/>
    </source>
</evidence>
<reference evidence="2 3" key="1">
    <citation type="submission" date="2019-11" db="EMBL/GenBank/DDBJ databases">
        <title>Novel Deefgea species.</title>
        <authorList>
            <person name="Han J.-H."/>
        </authorList>
    </citation>
    <scope>NUCLEOTIDE SEQUENCE [LARGE SCALE GENOMIC DNA]</scope>
    <source>
        <strain evidence="2 3">LMG 24817</strain>
    </source>
</reference>
<keyword evidence="1" id="KW-1133">Transmembrane helix</keyword>
<gene>
    <name evidence="2" type="ORF">GM173_06985</name>
</gene>
<sequence length="276" mass="29537">MLTSAEQGSIMRQLSDLESGSSRQWYWLEIAQKYPASIVNKKTKLVSIALRCLGINACAAILRRFGIKGLNLYHAASQQFWALAQHKSNDALLFSGCVLALLLGFNRLPASQQLAAWVVGLGGATWQLIRTIRQFTPPVLPESDEERLPGAEASLGLQGMLLAAGVSPAVSAALVKGITQDPAGFLAPLLANLPSLAPDSQPSRAQQIALSTTPWLLIGILSSWLIGLLPAFWGGGLVLFLMLAAGWGIHRSVKPIGLLAISWLACGLLARLTHYI</sequence>
<dbReference type="Proteomes" id="UP001195660">
    <property type="component" value="Unassembled WGS sequence"/>
</dbReference>
<name>A0ABS2CB00_9NEIS</name>
<evidence type="ECO:0000313" key="3">
    <source>
        <dbReference type="Proteomes" id="UP001195660"/>
    </source>
</evidence>
<organism evidence="2 3">
    <name type="scientific">Deefgea chitinilytica</name>
    <dbReference type="NCBI Taxonomy" id="570276"/>
    <lineage>
        <taxon>Bacteria</taxon>
        <taxon>Pseudomonadati</taxon>
        <taxon>Pseudomonadota</taxon>
        <taxon>Betaproteobacteria</taxon>
        <taxon>Neisseriales</taxon>
        <taxon>Chitinibacteraceae</taxon>
        <taxon>Deefgea</taxon>
    </lineage>
</organism>
<evidence type="ECO:0000256" key="1">
    <source>
        <dbReference type="SAM" id="Phobius"/>
    </source>
</evidence>
<dbReference type="EMBL" id="WOFE01000002">
    <property type="protein sequence ID" value="MBM5571324.1"/>
    <property type="molecule type" value="Genomic_DNA"/>
</dbReference>
<proteinExistence type="predicted"/>
<keyword evidence="1" id="KW-0472">Membrane</keyword>
<feature type="transmembrane region" description="Helical" evidence="1">
    <location>
        <begin position="232"/>
        <end position="249"/>
    </location>
</feature>
<keyword evidence="1" id="KW-0812">Transmembrane</keyword>
<dbReference type="RefSeq" id="WP_203570646.1">
    <property type="nucleotide sequence ID" value="NZ_WOFE01000002.1"/>
</dbReference>
<protein>
    <submittedName>
        <fullName evidence="2">Uncharacterized protein</fullName>
    </submittedName>
</protein>
<keyword evidence="3" id="KW-1185">Reference proteome</keyword>